<name>A0ABQ1PG75_9ENTE</name>
<proteinExistence type="predicted"/>
<dbReference type="EMBL" id="BMKI01000007">
    <property type="protein sequence ID" value="GGC96593.1"/>
    <property type="molecule type" value="Genomic_DNA"/>
</dbReference>
<comment type="caution">
    <text evidence="2">The sequence shown here is derived from an EMBL/GenBank/DDBJ whole genome shotgun (WGS) entry which is preliminary data.</text>
</comment>
<gene>
    <name evidence="2" type="ORF">GCM10011573_27720</name>
</gene>
<dbReference type="Proteomes" id="UP000630615">
    <property type="component" value="Unassembled WGS sequence"/>
</dbReference>
<evidence type="ECO:0000313" key="2">
    <source>
        <dbReference type="EMBL" id="GGC96593.1"/>
    </source>
</evidence>
<accession>A0ABQ1PG75</accession>
<dbReference type="InterPro" id="IPR025983">
    <property type="entry name" value="Cys_rich_CPCC"/>
</dbReference>
<evidence type="ECO:0000259" key="1">
    <source>
        <dbReference type="Pfam" id="PF14206"/>
    </source>
</evidence>
<keyword evidence="3" id="KW-1185">Reference proteome</keyword>
<feature type="domain" description="Cysteine-rich CPCC" evidence="1">
    <location>
        <begin position="3"/>
        <end position="71"/>
    </location>
</feature>
<reference evidence="3" key="1">
    <citation type="journal article" date="2019" name="Int. J. Syst. Evol. Microbiol.">
        <title>The Global Catalogue of Microorganisms (GCM) 10K type strain sequencing project: providing services to taxonomists for standard genome sequencing and annotation.</title>
        <authorList>
            <consortium name="The Broad Institute Genomics Platform"/>
            <consortium name="The Broad Institute Genome Sequencing Center for Infectious Disease"/>
            <person name="Wu L."/>
            <person name="Ma J."/>
        </authorList>
    </citation>
    <scope>NUCLEOTIDE SEQUENCE [LARGE SCALE GENOMIC DNA]</scope>
    <source>
        <strain evidence="3">CGMCC 1.15942</strain>
    </source>
</reference>
<organism evidence="2 3">
    <name type="scientific">Enterococcus wangshanyuanii</name>
    <dbReference type="NCBI Taxonomy" id="2005703"/>
    <lineage>
        <taxon>Bacteria</taxon>
        <taxon>Bacillati</taxon>
        <taxon>Bacillota</taxon>
        <taxon>Bacilli</taxon>
        <taxon>Lactobacillales</taxon>
        <taxon>Enterococcaceae</taxon>
        <taxon>Enterococcus</taxon>
    </lineage>
</organism>
<sequence length="79" mass="9281">MKQCPCCNNYTIEDEYDICEVCYWEKDIVAELHPNKVIGANNVSLNVAKKNYKKYGACEERFRSLVRKPFLEELKENNS</sequence>
<evidence type="ECO:0000313" key="3">
    <source>
        <dbReference type="Proteomes" id="UP000630615"/>
    </source>
</evidence>
<protein>
    <submittedName>
        <fullName evidence="2">Membrane protein</fullName>
    </submittedName>
</protein>
<dbReference type="RefSeq" id="WP_088270823.1">
    <property type="nucleotide sequence ID" value="NZ_BMKI01000007.1"/>
</dbReference>
<dbReference type="Pfam" id="PF14206">
    <property type="entry name" value="Cys_rich_CPCC"/>
    <property type="match status" value="1"/>
</dbReference>